<evidence type="ECO:0000313" key="1">
    <source>
        <dbReference type="EMBL" id="EIM18901.1"/>
    </source>
</evidence>
<sequence>MGLRGFSFSRRCRPVRIAFQMRRRVGVTLMKNNIRPRELFLLRLREHVMEPLKSHGFRFSASQLCFQGIGDFSRRIQFQLSQWSGENQVEFWSTWNGVSEWNIPGWSRDISNPARLLNRPEDAEVMVEFLRNALGPGLASFTGPVQAGRGK</sequence>
<reference evidence="1 2" key="1">
    <citation type="journal article" date="2012" name="PLoS Genet.">
        <title>Comparative Genomics of Plant-Associated Pseudomonas spp.: Insights into Diversity and Inheritance of Traits Involved in Multitrophic Interactions.</title>
        <authorList>
            <person name="Loper J.E."/>
            <person name="Hassan K.A."/>
            <person name="Mavrodi D.V."/>
            <person name="Davis E.W.II."/>
            <person name="Lim C.K."/>
            <person name="Shaffer B.T."/>
            <person name="Elbourne L.D."/>
            <person name="Stockwell V.O."/>
            <person name="Hartney S.L."/>
            <person name="Breakwell K."/>
            <person name="Henkels M.D."/>
            <person name="Tetu S.G."/>
            <person name="Rangel L.I."/>
            <person name="Kidarsa T.A."/>
            <person name="Wilson N.L."/>
            <person name="van de Mortel J.E."/>
            <person name="Song C."/>
            <person name="Blumhagen R."/>
            <person name="Radune D."/>
            <person name="Hostetler J.B."/>
            <person name="Brinkac L.M."/>
            <person name="Durkin A.S."/>
            <person name="Kluepfel D.A."/>
            <person name="Wechter W.P."/>
            <person name="Anderson A.J."/>
            <person name="Kim Y.C."/>
            <person name="Pierson L.S.III."/>
            <person name="Pierson E.A."/>
            <person name="Lindow S.E."/>
            <person name="Kobayashi D.Y."/>
            <person name="Raaijmakers J.M."/>
            <person name="Weller D.M."/>
            <person name="Thomashow L.S."/>
            <person name="Allen A.E."/>
            <person name="Paulsen I.T."/>
        </authorList>
    </citation>
    <scope>NUCLEOTIDE SEQUENCE [LARGE SCALE GENOMIC DNA]</scope>
    <source>
        <strain evidence="1 2">O6</strain>
    </source>
</reference>
<dbReference type="AlphaFoldDB" id="A0AB33X098"/>
<comment type="caution">
    <text evidence="1">The sequence shown here is derived from an EMBL/GenBank/DDBJ whole genome shotgun (WGS) entry which is preliminary data.</text>
</comment>
<dbReference type="EMBL" id="AHOT01000001">
    <property type="protein sequence ID" value="EIM18901.1"/>
    <property type="molecule type" value="Genomic_DNA"/>
</dbReference>
<organism evidence="1 2">
    <name type="scientific">Pseudomonas chlororaphis O6</name>
    <dbReference type="NCBI Taxonomy" id="1037915"/>
    <lineage>
        <taxon>Bacteria</taxon>
        <taxon>Pseudomonadati</taxon>
        <taxon>Pseudomonadota</taxon>
        <taxon>Gammaproteobacteria</taxon>
        <taxon>Pseudomonadales</taxon>
        <taxon>Pseudomonadaceae</taxon>
        <taxon>Pseudomonas</taxon>
    </lineage>
</organism>
<evidence type="ECO:0000313" key="2">
    <source>
        <dbReference type="Proteomes" id="UP000003790"/>
    </source>
</evidence>
<gene>
    <name evidence="1" type="ORF">PchlO6_6082</name>
</gene>
<name>A0AB33X098_9PSED</name>
<accession>A0AB33X098</accession>
<protein>
    <submittedName>
        <fullName evidence="1">Uncharacterized protein</fullName>
    </submittedName>
</protein>
<proteinExistence type="predicted"/>
<dbReference type="Proteomes" id="UP000003790">
    <property type="component" value="Chromosome"/>
</dbReference>